<organism evidence="1 2">
    <name type="scientific">Candidatus Nitrotoga arctica</name>
    <dbReference type="NCBI Taxonomy" id="453162"/>
    <lineage>
        <taxon>Bacteria</taxon>
        <taxon>Pseudomonadati</taxon>
        <taxon>Pseudomonadota</taxon>
        <taxon>Betaproteobacteria</taxon>
        <taxon>Nitrosomonadales</taxon>
        <taxon>Gallionellaceae</taxon>
        <taxon>Candidatus Nitrotoga</taxon>
    </lineage>
</organism>
<sequence length="196" mass="21662">MRSPKFASIKHLITRIPEDGQLGTELRGLMQRIEKDAFVVTELREHPDPMMTALAISQDIATAQDKLKVTIDAVRDLLRSSITQFRENVKAEQLKSANLVPNEYATEIRSIYRCLDDAGKAKMLADAFTQNDGATAAALISVPAVLTGINPDRVAQLRQQFLDLVAPAKNVDFINKFSDTSEEILRIASEIAIEPA</sequence>
<dbReference type="RefSeq" id="WP_239796356.1">
    <property type="nucleotide sequence ID" value="NZ_OU912926.1"/>
</dbReference>
<evidence type="ECO:0000313" key="1">
    <source>
        <dbReference type="EMBL" id="CAG9932420.1"/>
    </source>
</evidence>
<reference evidence="1 2" key="1">
    <citation type="submission" date="2021-10" db="EMBL/GenBank/DDBJ databases">
        <authorList>
            <person name="Koch H."/>
        </authorList>
    </citation>
    <scope>NUCLEOTIDE SEQUENCE [LARGE SCALE GENOMIC DNA]</scope>
    <source>
        <strain evidence="1">6680</strain>
    </source>
</reference>
<name>A0ABM8YYE5_9PROT</name>
<keyword evidence="2" id="KW-1185">Reference proteome</keyword>
<evidence type="ECO:0000313" key="2">
    <source>
        <dbReference type="Proteomes" id="UP000839052"/>
    </source>
</evidence>
<accession>A0ABM8YYE5</accession>
<proteinExistence type="predicted"/>
<dbReference type="Proteomes" id="UP000839052">
    <property type="component" value="Chromosome"/>
</dbReference>
<gene>
    <name evidence="1" type="ORF">NTG6680_1167</name>
</gene>
<protein>
    <submittedName>
        <fullName evidence="1">Uncharacterized protein</fullName>
    </submittedName>
</protein>
<dbReference type="EMBL" id="OU912926">
    <property type="protein sequence ID" value="CAG9932420.1"/>
    <property type="molecule type" value="Genomic_DNA"/>
</dbReference>